<dbReference type="EMBL" id="BCNV01000001">
    <property type="protein sequence ID" value="GAS81704.1"/>
    <property type="molecule type" value="Genomic_DNA"/>
</dbReference>
<evidence type="ECO:0000259" key="3">
    <source>
        <dbReference type="PROSITE" id="PS51747"/>
    </source>
</evidence>
<protein>
    <submittedName>
        <fullName evidence="4">CMP/dCMP deaminase zinc-binding protein</fullName>
    </submittedName>
</protein>
<gene>
    <name evidence="4" type="ORF">PAHA3_1778</name>
</gene>
<dbReference type="PANTHER" id="PTHR11079">
    <property type="entry name" value="CYTOSINE DEAMINASE FAMILY MEMBER"/>
    <property type="match status" value="1"/>
</dbReference>
<dbReference type="Pfam" id="PF00383">
    <property type="entry name" value="dCMP_cyt_deam_1"/>
    <property type="match status" value="1"/>
</dbReference>
<dbReference type="Gene3D" id="3.40.140.10">
    <property type="entry name" value="Cytidine Deaminase, domain 2"/>
    <property type="match status" value="1"/>
</dbReference>
<dbReference type="GO" id="GO:0008270">
    <property type="term" value="F:zinc ion binding"/>
    <property type="evidence" value="ECO:0007669"/>
    <property type="project" value="InterPro"/>
</dbReference>
<evidence type="ECO:0000313" key="4">
    <source>
        <dbReference type="EMBL" id="GAS81704.1"/>
    </source>
</evidence>
<dbReference type="GO" id="GO:0047974">
    <property type="term" value="F:guanosine deaminase activity"/>
    <property type="evidence" value="ECO:0007669"/>
    <property type="project" value="TreeGrafter"/>
</dbReference>
<dbReference type="Proteomes" id="UP000069697">
    <property type="component" value="Unassembled WGS sequence"/>
</dbReference>
<evidence type="ECO:0000313" key="5">
    <source>
        <dbReference type="Proteomes" id="UP000069697"/>
    </source>
</evidence>
<comment type="caution">
    <text evidence="4">The sequence shown here is derived from an EMBL/GenBank/DDBJ whole genome shotgun (WGS) entry which is preliminary data.</text>
</comment>
<feature type="domain" description="CMP/dCMP-type deaminase" evidence="3">
    <location>
        <begin position="21"/>
        <end position="133"/>
    </location>
</feature>
<dbReference type="AlphaFoldDB" id="A0A100VL11"/>
<reference evidence="4 5" key="1">
    <citation type="journal article" date="2016" name="Genome Announc.">
        <title>Draft Genome Sequence of Paenibacillus amylolyticus Heshi-A3, Isolated from Fermented Rice Bran in a Japanese Fermented Seafood Dish.</title>
        <authorList>
            <person name="Akuzawa S."/>
            <person name="Nagaoka J."/>
            <person name="Kanekatsu M."/>
            <person name="Kubota E."/>
            <person name="Ohtake R."/>
            <person name="Suzuki T."/>
            <person name="Kanesaki Y."/>
        </authorList>
    </citation>
    <scope>NUCLEOTIDE SEQUENCE [LARGE SCALE GENOMIC DNA]</scope>
    <source>
        <strain evidence="4 5">Heshi-A3</strain>
    </source>
</reference>
<dbReference type="InterPro" id="IPR002125">
    <property type="entry name" value="CMP_dCMP_dom"/>
</dbReference>
<dbReference type="PANTHER" id="PTHR11079:SF161">
    <property type="entry name" value="CMP_DCMP-TYPE DEAMINASE DOMAIN-CONTAINING PROTEIN"/>
    <property type="match status" value="1"/>
</dbReference>
<dbReference type="PROSITE" id="PS00903">
    <property type="entry name" value="CYT_DCMP_DEAMINASES_1"/>
    <property type="match status" value="1"/>
</dbReference>
<dbReference type="SUPFAM" id="SSF53927">
    <property type="entry name" value="Cytidine deaminase-like"/>
    <property type="match status" value="1"/>
</dbReference>
<dbReference type="InterPro" id="IPR016193">
    <property type="entry name" value="Cytidine_deaminase-like"/>
</dbReference>
<name>A0A100VL11_PAEAM</name>
<accession>A0A100VL11</accession>
<dbReference type="InterPro" id="IPR016192">
    <property type="entry name" value="APOBEC/CMP_deaminase_Zn-bd"/>
</dbReference>
<evidence type="ECO:0000256" key="1">
    <source>
        <dbReference type="ARBA" id="ARBA00022723"/>
    </source>
</evidence>
<reference evidence="5" key="2">
    <citation type="submission" date="2016-01" db="EMBL/GenBank/DDBJ databases">
        <title>Draft Genome Sequence of Paenibacillus amylolyticus Heshi-A3 that Was Isolated from Fermented Rice Bran with Aging Salted Mackerel, Which Was Named Heshiko as Traditional Fermented Seafood in Japan.</title>
        <authorList>
            <person name="Akuzawa S."/>
            <person name="Nakagawa J."/>
            <person name="Kanekatsu T."/>
            <person name="Kubota E."/>
            <person name="Ohtake R."/>
            <person name="Suzuki T."/>
            <person name="Kanesaki Y."/>
        </authorList>
    </citation>
    <scope>NUCLEOTIDE SEQUENCE [LARGE SCALE GENOMIC DNA]</scope>
    <source>
        <strain evidence="5">Heshi-A3</strain>
    </source>
</reference>
<proteinExistence type="predicted"/>
<sequence>MLNVKDKVEYIIFVMEVNLMNKDELFMHKAIEIALQARKEGNEPFGAILVKNGEVVMIGENKINTFCDPTHHAEIGLIRKYCSEHHVFDLSEYTLYTSCEPCVMCSGAMVWSNLGRLVYSVSHDQLAEIAGGNIMIACEEVFDKSPQKPEVTGKLLNTEGLKVFEGYQFHS</sequence>
<keyword evidence="2" id="KW-0862">Zinc</keyword>
<evidence type="ECO:0000256" key="2">
    <source>
        <dbReference type="ARBA" id="ARBA00022833"/>
    </source>
</evidence>
<dbReference type="CDD" id="cd01285">
    <property type="entry name" value="nucleoside_deaminase"/>
    <property type="match status" value="1"/>
</dbReference>
<keyword evidence="1" id="KW-0479">Metal-binding</keyword>
<dbReference type="GO" id="GO:0006152">
    <property type="term" value="P:purine nucleoside catabolic process"/>
    <property type="evidence" value="ECO:0007669"/>
    <property type="project" value="TreeGrafter"/>
</dbReference>
<organism evidence="4 5">
    <name type="scientific">Paenibacillus amylolyticus</name>
    <dbReference type="NCBI Taxonomy" id="1451"/>
    <lineage>
        <taxon>Bacteria</taxon>
        <taxon>Bacillati</taxon>
        <taxon>Bacillota</taxon>
        <taxon>Bacilli</taxon>
        <taxon>Bacillales</taxon>
        <taxon>Paenibacillaceae</taxon>
        <taxon>Paenibacillus</taxon>
    </lineage>
</organism>
<dbReference type="PROSITE" id="PS51747">
    <property type="entry name" value="CYT_DCMP_DEAMINASES_2"/>
    <property type="match status" value="1"/>
</dbReference>